<dbReference type="SMART" id="SM00025">
    <property type="entry name" value="Pumilio"/>
    <property type="match status" value="5"/>
</dbReference>
<feature type="compositionally biased region" description="Acidic residues" evidence="4">
    <location>
        <begin position="85"/>
        <end position="119"/>
    </location>
</feature>
<dbReference type="GO" id="GO:0005730">
    <property type="term" value="C:nucleolus"/>
    <property type="evidence" value="ECO:0007669"/>
    <property type="project" value="TreeGrafter"/>
</dbReference>
<organism evidence="6 7">
    <name type="scientific">Heterodermia speciosa</name>
    <dbReference type="NCBI Taxonomy" id="116794"/>
    <lineage>
        <taxon>Eukaryota</taxon>
        <taxon>Fungi</taxon>
        <taxon>Dikarya</taxon>
        <taxon>Ascomycota</taxon>
        <taxon>Pezizomycotina</taxon>
        <taxon>Lecanoromycetes</taxon>
        <taxon>OSLEUM clade</taxon>
        <taxon>Lecanoromycetidae</taxon>
        <taxon>Caliciales</taxon>
        <taxon>Physciaceae</taxon>
        <taxon>Heterodermia</taxon>
    </lineage>
</organism>
<protein>
    <submittedName>
        <fullName evidence="6">Pumilio domain member 6</fullName>
    </submittedName>
</protein>
<dbReference type="GO" id="GO:0006417">
    <property type="term" value="P:regulation of translation"/>
    <property type="evidence" value="ECO:0007669"/>
    <property type="project" value="TreeGrafter"/>
</dbReference>
<dbReference type="GO" id="GO:0003729">
    <property type="term" value="F:mRNA binding"/>
    <property type="evidence" value="ECO:0007669"/>
    <property type="project" value="TreeGrafter"/>
</dbReference>
<dbReference type="InterPro" id="IPR016024">
    <property type="entry name" value="ARM-type_fold"/>
</dbReference>
<evidence type="ECO:0000313" key="6">
    <source>
        <dbReference type="EMBL" id="CAF9935974.1"/>
    </source>
</evidence>
<reference evidence="6" key="1">
    <citation type="submission" date="2021-03" db="EMBL/GenBank/DDBJ databases">
        <authorList>
            <person name="Tagirdzhanova G."/>
        </authorList>
    </citation>
    <scope>NUCLEOTIDE SEQUENCE</scope>
</reference>
<sequence length="729" mass="81048">MAGIKRKSIPANKPGIGKAAIKTRTEGVLSKKRKLTPQPGRPAAGSKSLVKAADDIGDDGGVDVTLSDEEAARFGPSAHERGEAETDSDPIVESDTTEQSGDDDGVSWPSDDDEYDDEVVQPPSTVVQDQGIEAKVFKVTVDEEDRIPKGSSSVSDRIAVDKTQPNIANSSRESHAKQKALAQERKAVKPNADSIARTKKLWERLRRKSHVPRDERKQLVAELFGIITGHIKDFVLKHDSVRVVQTALKYANIDQRKMIASELKGEYRHLAESRYAKFLIGKLLVHSDKDVRDMIVPEFYGHVRRMMKHSEASWILDDIYRGVATPTQKAMLLREWYGAEFALFKVKDTADVAADLAFIMAKQPEKRKSVMHALHDLINQCIQKKTTGFTMLHDAMLQYYLNVQQGSTEATEFLELLKGDEEGDLLKNLAFTKSGSRIVCLALAYSNAKDRKLIIRTYKDTIQALAYDIHGHQVLLAAYDVIDDTVLLAKSIFSELVGKDHSSDTSQQNLLAATNHLSGRVPLLYPFTGGVKALLSHDDRKVLTEVHAIRATTSKKDPEVRRKELVHFLSPPLLLLIEKNAQRLIPSNLGCYFMTEVLLNCVGDRKPALSAIANLALRNAEADNGRHSSDFARLLKCLVQGGRYNQKTKTLDRPDPPLGFHDMLYPNIQARAVDWAVSGNSFVILAMYEANDFSFNDELGTVLRKGKRQVVEAAEAGNRGSQLILQKLK</sequence>
<dbReference type="PROSITE" id="PS50303">
    <property type="entry name" value="PUM_HD"/>
    <property type="match status" value="1"/>
</dbReference>
<name>A0A8H3G3N8_9LECA</name>
<dbReference type="InterPro" id="IPR040059">
    <property type="entry name" value="PUM3"/>
</dbReference>
<dbReference type="Pfam" id="PF08144">
    <property type="entry name" value="CPL"/>
    <property type="match status" value="1"/>
</dbReference>
<keyword evidence="1" id="KW-0677">Repeat</keyword>
<dbReference type="AlphaFoldDB" id="A0A8H3G3N8"/>
<dbReference type="InterPro" id="IPR001313">
    <property type="entry name" value="Pumilio_RNA-bd_rpt"/>
</dbReference>
<dbReference type="InterPro" id="IPR011989">
    <property type="entry name" value="ARM-like"/>
</dbReference>
<dbReference type="EMBL" id="CAJPDS010000087">
    <property type="protein sequence ID" value="CAF9935974.1"/>
    <property type="molecule type" value="Genomic_DNA"/>
</dbReference>
<feature type="domain" description="PUM-HD" evidence="5">
    <location>
        <begin position="197"/>
        <end position="593"/>
    </location>
</feature>
<comment type="function">
    <text evidence="3">RNA-binding nucleolar protein required for pre-rRNA processing. Involved in production of 18S rRNA and assembly of small ribosomal subunit.</text>
</comment>
<feature type="region of interest" description="Disordered" evidence="4">
    <location>
        <begin position="1"/>
        <end position="131"/>
    </location>
</feature>
<accession>A0A8H3G3N8</accession>
<dbReference type="PANTHER" id="PTHR13389:SF0">
    <property type="entry name" value="PUMILIO HOMOLOG 3"/>
    <property type="match status" value="1"/>
</dbReference>
<keyword evidence="7" id="KW-1185">Reference proteome</keyword>
<proteinExistence type="predicted"/>
<comment type="caution">
    <text evidence="6">The sequence shown here is derived from an EMBL/GenBank/DDBJ whole genome shotgun (WGS) entry which is preliminary data.</text>
</comment>
<dbReference type="Proteomes" id="UP000664521">
    <property type="component" value="Unassembled WGS sequence"/>
</dbReference>
<evidence type="ECO:0000259" key="5">
    <source>
        <dbReference type="PROSITE" id="PS50303"/>
    </source>
</evidence>
<dbReference type="InterPro" id="IPR012959">
    <property type="entry name" value="CPL_dom"/>
</dbReference>
<dbReference type="PANTHER" id="PTHR13389">
    <property type="entry name" value="PUMILIO HOMOLOG 3"/>
    <property type="match status" value="1"/>
</dbReference>
<evidence type="ECO:0000313" key="7">
    <source>
        <dbReference type="Proteomes" id="UP000664521"/>
    </source>
</evidence>
<gene>
    <name evidence="6" type="primary">PUF6</name>
    <name evidence="6" type="ORF">HETSPECPRED_009966</name>
</gene>
<evidence type="ECO:0000256" key="1">
    <source>
        <dbReference type="ARBA" id="ARBA00022737"/>
    </source>
</evidence>
<dbReference type="Gene3D" id="1.25.10.10">
    <property type="entry name" value="Leucine-rich Repeat Variant"/>
    <property type="match status" value="1"/>
</dbReference>
<dbReference type="SUPFAM" id="SSF48371">
    <property type="entry name" value="ARM repeat"/>
    <property type="match status" value="1"/>
</dbReference>
<dbReference type="InterPro" id="IPR033133">
    <property type="entry name" value="PUM-HD"/>
</dbReference>
<dbReference type="OrthoDB" id="497380at2759"/>
<evidence type="ECO:0000256" key="2">
    <source>
        <dbReference type="ARBA" id="ARBA00022884"/>
    </source>
</evidence>
<evidence type="ECO:0000256" key="3">
    <source>
        <dbReference type="ARBA" id="ARBA00024893"/>
    </source>
</evidence>
<keyword evidence="2" id="KW-0694">RNA-binding</keyword>
<feature type="compositionally biased region" description="Acidic residues" evidence="4">
    <location>
        <begin position="55"/>
        <end position="69"/>
    </location>
</feature>
<evidence type="ECO:0000256" key="4">
    <source>
        <dbReference type="SAM" id="MobiDB-lite"/>
    </source>
</evidence>